<dbReference type="GO" id="GO:0046872">
    <property type="term" value="F:metal ion binding"/>
    <property type="evidence" value="ECO:0007669"/>
    <property type="project" value="UniProtKB-KW"/>
</dbReference>
<dbReference type="PANTHER" id="PTHR43705">
    <property type="entry name" value="HYDROXYACYLGLUTATHIONE HYDROLASE"/>
    <property type="match status" value="1"/>
</dbReference>
<feature type="domain" description="Metallo-beta-lactamase" evidence="8">
    <location>
        <begin position="21"/>
        <end position="181"/>
    </location>
</feature>
<evidence type="ECO:0000256" key="7">
    <source>
        <dbReference type="HAMAP-Rule" id="MF_01374"/>
    </source>
</evidence>
<evidence type="ECO:0000256" key="1">
    <source>
        <dbReference type="ARBA" id="ARBA00001623"/>
    </source>
</evidence>
<dbReference type="CDD" id="cd07723">
    <property type="entry name" value="hydroxyacylglutathione_hydrolase_MBL-fold"/>
    <property type="match status" value="1"/>
</dbReference>
<name>A0A9D2RKL0_9BURK</name>
<dbReference type="InterPro" id="IPR036866">
    <property type="entry name" value="RibonucZ/Hydroxyglut_hydro"/>
</dbReference>
<feature type="binding site" evidence="7">
    <location>
        <position position="67"/>
    </location>
    <ligand>
        <name>Zn(2+)</name>
        <dbReference type="ChEBI" id="CHEBI:29105"/>
        <label>2</label>
    </ligand>
</feature>
<accession>A0A9D2RKL0</accession>
<comment type="cofactor">
    <cofactor evidence="7">
        <name>Zn(2+)</name>
        <dbReference type="ChEBI" id="CHEBI:29105"/>
    </cofactor>
    <text evidence="7">Binds 2 Zn(2+) ions per subunit.</text>
</comment>
<feature type="binding site" evidence="7">
    <location>
        <position position="181"/>
    </location>
    <ligand>
        <name>Zn(2+)</name>
        <dbReference type="ChEBI" id="CHEBI:29105"/>
        <label>2</label>
    </ligand>
</feature>
<dbReference type="Pfam" id="PF16123">
    <property type="entry name" value="HAGH_C"/>
    <property type="match status" value="1"/>
</dbReference>
<comment type="subunit">
    <text evidence="7">Monomer.</text>
</comment>
<evidence type="ECO:0000313" key="10">
    <source>
        <dbReference type="Proteomes" id="UP000823889"/>
    </source>
</evidence>
<dbReference type="GO" id="GO:0004416">
    <property type="term" value="F:hydroxyacylglutathione hydrolase activity"/>
    <property type="evidence" value="ECO:0007669"/>
    <property type="project" value="UniProtKB-UniRule"/>
</dbReference>
<comment type="pathway">
    <text evidence="2 7">Secondary metabolite metabolism; methylglyoxal degradation; (R)-lactate from methylglyoxal: step 2/2.</text>
</comment>
<evidence type="ECO:0000256" key="4">
    <source>
        <dbReference type="ARBA" id="ARBA00022723"/>
    </source>
</evidence>
<dbReference type="InterPro" id="IPR050110">
    <property type="entry name" value="Glyoxalase_II_hydrolase"/>
</dbReference>
<comment type="caution">
    <text evidence="9">The sequence shown here is derived from an EMBL/GenBank/DDBJ whole genome shotgun (WGS) entry which is preliminary data.</text>
</comment>
<evidence type="ECO:0000256" key="2">
    <source>
        <dbReference type="ARBA" id="ARBA00004963"/>
    </source>
</evidence>
<evidence type="ECO:0000259" key="8">
    <source>
        <dbReference type="SMART" id="SM00849"/>
    </source>
</evidence>
<protein>
    <recommendedName>
        <fullName evidence="7">Hydroxyacylglutathione hydrolase</fullName>
        <ecNumber evidence="7">3.1.2.6</ecNumber>
    </recommendedName>
    <alternativeName>
        <fullName evidence="7">Glyoxalase II</fullName>
        <shortName evidence="7">Glx II</shortName>
    </alternativeName>
</protein>
<dbReference type="AlphaFoldDB" id="A0A9D2RKL0"/>
<feature type="binding site" evidence="7">
    <location>
        <position position="121"/>
    </location>
    <ligand>
        <name>Zn(2+)</name>
        <dbReference type="ChEBI" id="CHEBI:29105"/>
        <label>1</label>
    </ligand>
</feature>
<comment type="catalytic activity">
    <reaction evidence="1 7">
        <text>an S-(2-hydroxyacyl)glutathione + H2O = a 2-hydroxy carboxylate + glutathione + H(+)</text>
        <dbReference type="Rhea" id="RHEA:21864"/>
        <dbReference type="ChEBI" id="CHEBI:15377"/>
        <dbReference type="ChEBI" id="CHEBI:15378"/>
        <dbReference type="ChEBI" id="CHEBI:57925"/>
        <dbReference type="ChEBI" id="CHEBI:58896"/>
        <dbReference type="ChEBI" id="CHEBI:71261"/>
        <dbReference type="EC" id="3.1.2.6"/>
    </reaction>
</comment>
<dbReference type="SMART" id="SM00849">
    <property type="entry name" value="Lactamase_B"/>
    <property type="match status" value="1"/>
</dbReference>
<sequence>MLNVLETNTEFSLYPLPAFNDNYIWVLQHNRQAIVVDPGQAQPVLEFLAQQQLELTALLITHHHGDHVGGVRTLKQHYPHATVYGPKHEDIPCKDVALNESDTLQLPGWPISFTVLDVPGHTLGHIAYFLEFTGDTAVLFCGDTLFSVGCGRLFEGTPTQMVESLGKLTALPAHTLVCAAHEYTLSNIAWALQVEPHNSDLHTRQQQAMQQRQRGLPTLPTRMADELASNPFLRAHVPNVAQAARQYAQRPLNNVVEVFACLREWKNNS</sequence>
<reference evidence="9" key="2">
    <citation type="submission" date="2021-04" db="EMBL/GenBank/DDBJ databases">
        <authorList>
            <person name="Gilroy R."/>
        </authorList>
    </citation>
    <scope>NUCLEOTIDE SEQUENCE</scope>
    <source>
        <strain evidence="9">9264</strain>
    </source>
</reference>
<feature type="binding site" evidence="7">
    <location>
        <position position="62"/>
    </location>
    <ligand>
        <name>Zn(2+)</name>
        <dbReference type="ChEBI" id="CHEBI:29105"/>
        <label>1</label>
    </ligand>
</feature>
<keyword evidence="6 7" id="KW-0862">Zinc</keyword>
<dbReference type="GO" id="GO:0019243">
    <property type="term" value="P:methylglyoxal catabolic process to D-lactate via S-lactoyl-glutathione"/>
    <property type="evidence" value="ECO:0007669"/>
    <property type="project" value="UniProtKB-UniRule"/>
</dbReference>
<dbReference type="EC" id="3.1.2.6" evidence="7"/>
<dbReference type="PIRSF" id="PIRSF005457">
    <property type="entry name" value="Glx"/>
    <property type="match status" value="1"/>
</dbReference>
<keyword evidence="5 7" id="KW-0378">Hydrolase</keyword>
<dbReference type="Pfam" id="PF00753">
    <property type="entry name" value="Lactamase_B"/>
    <property type="match status" value="1"/>
</dbReference>
<evidence type="ECO:0000313" key="9">
    <source>
        <dbReference type="EMBL" id="HJD44091.1"/>
    </source>
</evidence>
<evidence type="ECO:0000256" key="5">
    <source>
        <dbReference type="ARBA" id="ARBA00022801"/>
    </source>
</evidence>
<dbReference type="InterPro" id="IPR032282">
    <property type="entry name" value="HAGH_C"/>
</dbReference>
<dbReference type="PANTHER" id="PTHR43705:SF1">
    <property type="entry name" value="HYDROXYACYLGLUTATHIONE HYDROLASE GLOB"/>
    <property type="match status" value="1"/>
</dbReference>
<feature type="binding site" evidence="7">
    <location>
        <position position="64"/>
    </location>
    <ligand>
        <name>Zn(2+)</name>
        <dbReference type="ChEBI" id="CHEBI:29105"/>
        <label>1</label>
    </ligand>
</feature>
<dbReference type="InterPro" id="IPR035680">
    <property type="entry name" value="Clx_II_MBL"/>
</dbReference>
<evidence type="ECO:0000256" key="3">
    <source>
        <dbReference type="ARBA" id="ARBA00006759"/>
    </source>
</evidence>
<dbReference type="NCBIfam" id="TIGR03413">
    <property type="entry name" value="GSH_gloB"/>
    <property type="match status" value="1"/>
</dbReference>
<reference evidence="9" key="1">
    <citation type="journal article" date="2021" name="PeerJ">
        <title>Extensive microbial diversity within the chicken gut microbiome revealed by metagenomics and culture.</title>
        <authorList>
            <person name="Gilroy R."/>
            <person name="Ravi A."/>
            <person name="Getino M."/>
            <person name="Pursley I."/>
            <person name="Horton D.L."/>
            <person name="Alikhan N.F."/>
            <person name="Baker D."/>
            <person name="Gharbi K."/>
            <person name="Hall N."/>
            <person name="Watson M."/>
            <person name="Adriaenssens E.M."/>
            <person name="Foster-Nyarko E."/>
            <person name="Jarju S."/>
            <person name="Secka A."/>
            <person name="Antonio M."/>
            <person name="Oren A."/>
            <person name="Chaudhuri R.R."/>
            <person name="La Ragione R."/>
            <person name="Hildebrand F."/>
            <person name="Pallen M.J."/>
        </authorList>
    </citation>
    <scope>NUCLEOTIDE SEQUENCE</scope>
    <source>
        <strain evidence="9">9264</strain>
    </source>
</reference>
<dbReference type="EMBL" id="DWUQ01000072">
    <property type="protein sequence ID" value="HJD44091.1"/>
    <property type="molecule type" value="Genomic_DNA"/>
</dbReference>
<proteinExistence type="inferred from homology"/>
<dbReference type="SUPFAM" id="SSF56281">
    <property type="entry name" value="Metallo-hydrolase/oxidoreductase"/>
    <property type="match status" value="1"/>
</dbReference>
<dbReference type="InterPro" id="IPR001279">
    <property type="entry name" value="Metallo-B-lactamas"/>
</dbReference>
<keyword evidence="4 7" id="KW-0479">Metal-binding</keyword>
<feature type="binding site" evidence="7">
    <location>
        <position position="66"/>
    </location>
    <ligand>
        <name>Zn(2+)</name>
        <dbReference type="ChEBI" id="CHEBI:29105"/>
        <label>2</label>
    </ligand>
</feature>
<comment type="similarity">
    <text evidence="3 7">Belongs to the metallo-beta-lactamase superfamily. Glyoxalase II family.</text>
</comment>
<dbReference type="HAMAP" id="MF_01374">
    <property type="entry name" value="Glyoxalase_2"/>
    <property type="match status" value="1"/>
</dbReference>
<organism evidence="9 10">
    <name type="scientific">Candidatus Paenalcaligenes intestinipullorum</name>
    <dbReference type="NCBI Taxonomy" id="2838718"/>
    <lineage>
        <taxon>Bacteria</taxon>
        <taxon>Pseudomonadati</taxon>
        <taxon>Pseudomonadota</taxon>
        <taxon>Betaproteobacteria</taxon>
        <taxon>Burkholderiales</taxon>
        <taxon>Alcaligenaceae</taxon>
        <taxon>Paenalcaligenes</taxon>
    </lineage>
</organism>
<evidence type="ECO:0000256" key="6">
    <source>
        <dbReference type="ARBA" id="ARBA00022833"/>
    </source>
</evidence>
<dbReference type="Proteomes" id="UP000823889">
    <property type="component" value="Unassembled WGS sequence"/>
</dbReference>
<dbReference type="InterPro" id="IPR017782">
    <property type="entry name" value="Hydroxyacylglutathione_Hdrlase"/>
</dbReference>
<feature type="binding site" evidence="7">
    <location>
        <position position="143"/>
    </location>
    <ligand>
        <name>Zn(2+)</name>
        <dbReference type="ChEBI" id="CHEBI:29105"/>
        <label>2</label>
    </ligand>
</feature>
<gene>
    <name evidence="7 9" type="primary">gloB</name>
    <name evidence="9" type="ORF">H9906_03580</name>
</gene>
<comment type="function">
    <text evidence="7">Thiolesterase that catalyzes the hydrolysis of S-D-lactoyl-glutathione to form glutathione and D-lactic acid.</text>
</comment>
<feature type="binding site" evidence="7">
    <location>
        <position position="143"/>
    </location>
    <ligand>
        <name>Zn(2+)</name>
        <dbReference type="ChEBI" id="CHEBI:29105"/>
        <label>1</label>
    </ligand>
</feature>
<dbReference type="Gene3D" id="3.60.15.10">
    <property type="entry name" value="Ribonuclease Z/Hydroxyacylglutathione hydrolase-like"/>
    <property type="match status" value="1"/>
</dbReference>